<name>A0ABR2D1Q6_9ROSI</name>
<dbReference type="PANTHER" id="PTHR47723">
    <property type="entry name" value="OS05G0353850 PROTEIN"/>
    <property type="match status" value="1"/>
</dbReference>
<dbReference type="InterPro" id="IPR044730">
    <property type="entry name" value="RNase_H-like_dom_plant"/>
</dbReference>
<dbReference type="InterPro" id="IPR036397">
    <property type="entry name" value="RNaseH_sf"/>
</dbReference>
<sequence>MWKRPDPGWICLNVDDIVSTESSNGAIRGLFRDHFGSWISGFQKTIGKCSPLQAELWAIFTGLNYSWDQVFTLLQIQTDCKEVVTMLNAVHAAKSTFPLVRATVKLRQKGWVTDIYGFFVTGIELRI</sequence>
<comment type="caution">
    <text evidence="2">The sequence shown here is derived from an EMBL/GenBank/DDBJ whole genome shotgun (WGS) entry which is preliminary data.</text>
</comment>
<dbReference type="Gene3D" id="3.30.420.10">
    <property type="entry name" value="Ribonuclease H-like superfamily/Ribonuclease H"/>
    <property type="match status" value="1"/>
</dbReference>
<feature type="domain" description="RNase H type-1" evidence="1">
    <location>
        <begin position="14"/>
        <end position="100"/>
    </location>
</feature>
<reference evidence="2 3" key="1">
    <citation type="journal article" date="2024" name="G3 (Bethesda)">
        <title>Genome assembly of Hibiscus sabdariffa L. provides insights into metabolisms of medicinal natural products.</title>
        <authorList>
            <person name="Kim T."/>
        </authorList>
    </citation>
    <scope>NUCLEOTIDE SEQUENCE [LARGE SCALE GENOMIC DNA]</scope>
    <source>
        <strain evidence="2">TK-2024</strain>
        <tissue evidence="2">Old leaves</tissue>
    </source>
</reference>
<keyword evidence="3" id="KW-1185">Reference proteome</keyword>
<dbReference type="InterPro" id="IPR002156">
    <property type="entry name" value="RNaseH_domain"/>
</dbReference>
<accession>A0ABR2D1Q6</accession>
<proteinExistence type="predicted"/>
<dbReference type="Pfam" id="PF13456">
    <property type="entry name" value="RVT_3"/>
    <property type="match status" value="1"/>
</dbReference>
<evidence type="ECO:0000259" key="1">
    <source>
        <dbReference type="Pfam" id="PF13456"/>
    </source>
</evidence>
<dbReference type="CDD" id="cd06222">
    <property type="entry name" value="RNase_H_like"/>
    <property type="match status" value="1"/>
</dbReference>
<gene>
    <name evidence="2" type="ORF">V6N12_054875</name>
</gene>
<dbReference type="PANTHER" id="PTHR47723:SF19">
    <property type="entry name" value="POLYNUCLEOTIDYL TRANSFERASE, RIBONUCLEASE H-LIKE SUPERFAMILY PROTEIN"/>
    <property type="match status" value="1"/>
</dbReference>
<organism evidence="2 3">
    <name type="scientific">Hibiscus sabdariffa</name>
    <name type="common">roselle</name>
    <dbReference type="NCBI Taxonomy" id="183260"/>
    <lineage>
        <taxon>Eukaryota</taxon>
        <taxon>Viridiplantae</taxon>
        <taxon>Streptophyta</taxon>
        <taxon>Embryophyta</taxon>
        <taxon>Tracheophyta</taxon>
        <taxon>Spermatophyta</taxon>
        <taxon>Magnoliopsida</taxon>
        <taxon>eudicotyledons</taxon>
        <taxon>Gunneridae</taxon>
        <taxon>Pentapetalae</taxon>
        <taxon>rosids</taxon>
        <taxon>malvids</taxon>
        <taxon>Malvales</taxon>
        <taxon>Malvaceae</taxon>
        <taxon>Malvoideae</taxon>
        <taxon>Hibiscus</taxon>
    </lineage>
</organism>
<dbReference type="SUPFAM" id="SSF53098">
    <property type="entry name" value="Ribonuclease H-like"/>
    <property type="match status" value="1"/>
</dbReference>
<dbReference type="Proteomes" id="UP001472677">
    <property type="component" value="Unassembled WGS sequence"/>
</dbReference>
<evidence type="ECO:0000313" key="3">
    <source>
        <dbReference type="Proteomes" id="UP001472677"/>
    </source>
</evidence>
<dbReference type="InterPro" id="IPR053151">
    <property type="entry name" value="RNase_H-like"/>
</dbReference>
<protein>
    <recommendedName>
        <fullName evidence="1">RNase H type-1 domain-containing protein</fullName>
    </recommendedName>
</protein>
<evidence type="ECO:0000313" key="2">
    <source>
        <dbReference type="EMBL" id="KAK8527670.1"/>
    </source>
</evidence>
<dbReference type="InterPro" id="IPR012337">
    <property type="entry name" value="RNaseH-like_sf"/>
</dbReference>
<dbReference type="EMBL" id="JBBPBM010000038">
    <property type="protein sequence ID" value="KAK8527670.1"/>
    <property type="molecule type" value="Genomic_DNA"/>
</dbReference>